<proteinExistence type="predicted"/>
<protein>
    <submittedName>
        <fullName evidence="1">Uncharacterized protein</fullName>
    </submittedName>
</protein>
<keyword evidence="2" id="KW-1185">Reference proteome</keyword>
<dbReference type="Proteomes" id="UP000676951">
    <property type="component" value="Chromosome"/>
</dbReference>
<reference evidence="1 2" key="1">
    <citation type="submission" date="2021-06" db="EMBL/GenBank/DDBJ databases">
        <title>Bradyrhizobium sp. S2-11-4 Genome sequencing.</title>
        <authorList>
            <person name="Jin L."/>
        </authorList>
    </citation>
    <scope>NUCLEOTIDE SEQUENCE [LARGE SCALE GENOMIC DNA]</scope>
    <source>
        <strain evidence="1 2">S2-11-4</strain>
    </source>
</reference>
<name>A0A975NZS1_9BRAD</name>
<dbReference type="EMBL" id="CP076136">
    <property type="protein sequence ID" value="QWG22984.1"/>
    <property type="molecule type" value="Genomic_DNA"/>
</dbReference>
<dbReference type="AlphaFoldDB" id="A0A975NZS1"/>
<evidence type="ECO:0000313" key="2">
    <source>
        <dbReference type="Proteomes" id="UP000676951"/>
    </source>
</evidence>
<evidence type="ECO:0000313" key="1">
    <source>
        <dbReference type="EMBL" id="QWG22984.1"/>
    </source>
</evidence>
<organism evidence="1 2">
    <name type="scientific">Bradyrhizobium sediminis</name>
    <dbReference type="NCBI Taxonomy" id="2840469"/>
    <lineage>
        <taxon>Bacteria</taxon>
        <taxon>Pseudomonadati</taxon>
        <taxon>Pseudomonadota</taxon>
        <taxon>Alphaproteobacteria</taxon>
        <taxon>Hyphomicrobiales</taxon>
        <taxon>Nitrobacteraceae</taxon>
        <taxon>Bradyrhizobium</taxon>
    </lineage>
</organism>
<sequence length="104" mass="11269">MSKLPKRNDIATALPIDITIDVPKIVSEKKAKLEAAIARGDLGFIVARYPVRESPALGLTAETLGFQGRTQYESAVRQLPIDSADALSFIRRLFGTLSDDIAAI</sequence>
<dbReference type="RefSeq" id="WP_215603743.1">
    <property type="nucleotide sequence ID" value="NZ_CP076136.1"/>
</dbReference>
<accession>A0A975NZS1</accession>
<gene>
    <name evidence="1" type="ORF">KMZ93_24050</name>
</gene>